<keyword evidence="6 8" id="KW-1133">Transmembrane helix</keyword>
<keyword evidence="5 8" id="KW-0812">Transmembrane</keyword>
<gene>
    <name evidence="9" type="primary">opuD_2</name>
    <name evidence="9" type="ORF">Dxin01_00077</name>
</gene>
<feature type="transmembrane region" description="Helical" evidence="8">
    <location>
        <begin position="111"/>
        <end position="133"/>
    </location>
</feature>
<evidence type="ECO:0000256" key="1">
    <source>
        <dbReference type="ARBA" id="ARBA00004651"/>
    </source>
</evidence>
<dbReference type="Pfam" id="PF02028">
    <property type="entry name" value="BCCT"/>
    <property type="match status" value="1"/>
</dbReference>
<evidence type="ECO:0000313" key="10">
    <source>
        <dbReference type="Proteomes" id="UP001458946"/>
    </source>
</evidence>
<organism evidence="9 10">
    <name type="scientific">Deinococcus xinjiangensis</name>
    <dbReference type="NCBI Taxonomy" id="457454"/>
    <lineage>
        <taxon>Bacteria</taxon>
        <taxon>Thermotogati</taxon>
        <taxon>Deinococcota</taxon>
        <taxon>Deinococci</taxon>
        <taxon>Deinococcales</taxon>
        <taxon>Deinococcaceae</taxon>
        <taxon>Deinococcus</taxon>
    </lineage>
</organism>
<keyword evidence="4" id="KW-1003">Cell membrane</keyword>
<keyword evidence="10" id="KW-1185">Reference proteome</keyword>
<evidence type="ECO:0000256" key="6">
    <source>
        <dbReference type="ARBA" id="ARBA00022989"/>
    </source>
</evidence>
<evidence type="ECO:0000256" key="8">
    <source>
        <dbReference type="SAM" id="Phobius"/>
    </source>
</evidence>
<dbReference type="PANTHER" id="PTHR30047">
    <property type="entry name" value="HIGH-AFFINITY CHOLINE TRANSPORT PROTEIN-RELATED"/>
    <property type="match status" value="1"/>
</dbReference>
<sequence length="222" mass="23833">MGGYVQDLINLSTRLTPFSGDSWVSAWSLFYWAWWIAWALFVGLFIGRVSRGRTIKEFVIGVLLVPSLLSFLWFSVFGVSALKQELSGQHAVAQATQADVSTALFTLLQSFPLSGVLVVVATLLIASFFITSADSATYVLGMLSSNGNPHPSTAVKIVWGVLLSLIAVALLLSGGLSGLQSASVVAALPFSLIMIGMCISLHRALQQEKPRHRPPPRVSKGS</sequence>
<comment type="subcellular location">
    <subcellularLocation>
        <location evidence="1">Cell membrane</location>
        <topology evidence="1">Multi-pass membrane protein</topology>
    </subcellularLocation>
</comment>
<keyword evidence="7 8" id="KW-0472">Membrane</keyword>
<accession>A0ABP9V505</accession>
<evidence type="ECO:0000256" key="5">
    <source>
        <dbReference type="ARBA" id="ARBA00022692"/>
    </source>
</evidence>
<dbReference type="Proteomes" id="UP001458946">
    <property type="component" value="Unassembled WGS sequence"/>
</dbReference>
<evidence type="ECO:0000256" key="2">
    <source>
        <dbReference type="ARBA" id="ARBA00005658"/>
    </source>
</evidence>
<dbReference type="EMBL" id="BAABRN010000001">
    <property type="protein sequence ID" value="GAA5500357.1"/>
    <property type="molecule type" value="Genomic_DNA"/>
</dbReference>
<evidence type="ECO:0000256" key="3">
    <source>
        <dbReference type="ARBA" id="ARBA00022448"/>
    </source>
</evidence>
<comment type="similarity">
    <text evidence="2">Belongs to the BCCT transporter (TC 2.A.15) family.</text>
</comment>
<evidence type="ECO:0000313" key="9">
    <source>
        <dbReference type="EMBL" id="GAA5500357.1"/>
    </source>
</evidence>
<evidence type="ECO:0000256" key="4">
    <source>
        <dbReference type="ARBA" id="ARBA00022475"/>
    </source>
</evidence>
<evidence type="ECO:0000256" key="7">
    <source>
        <dbReference type="ARBA" id="ARBA00023136"/>
    </source>
</evidence>
<feature type="transmembrane region" description="Helical" evidence="8">
    <location>
        <begin position="58"/>
        <end position="82"/>
    </location>
</feature>
<protein>
    <submittedName>
        <fullName evidence="9">Glycine betaine transporter OpuD</fullName>
    </submittedName>
</protein>
<proteinExistence type="inferred from homology"/>
<feature type="transmembrane region" description="Helical" evidence="8">
    <location>
        <begin position="182"/>
        <end position="205"/>
    </location>
</feature>
<reference evidence="9 10" key="1">
    <citation type="submission" date="2024-02" db="EMBL/GenBank/DDBJ databases">
        <title>Deinococcus xinjiangensis NBRC 107630.</title>
        <authorList>
            <person name="Ichikawa N."/>
            <person name="Katano-Makiyama Y."/>
            <person name="Hidaka K."/>
        </authorList>
    </citation>
    <scope>NUCLEOTIDE SEQUENCE [LARGE SCALE GENOMIC DNA]</scope>
    <source>
        <strain evidence="9 10">NBRC 107630</strain>
    </source>
</reference>
<keyword evidence="3" id="KW-0813">Transport</keyword>
<feature type="transmembrane region" description="Helical" evidence="8">
    <location>
        <begin position="154"/>
        <end position="176"/>
    </location>
</feature>
<dbReference type="InterPro" id="IPR000060">
    <property type="entry name" value="BCCT_transptr"/>
</dbReference>
<name>A0ABP9V505_9DEIO</name>
<dbReference type="PANTHER" id="PTHR30047:SF7">
    <property type="entry name" value="HIGH-AFFINITY CHOLINE TRANSPORT PROTEIN"/>
    <property type="match status" value="1"/>
</dbReference>
<comment type="caution">
    <text evidence="9">The sequence shown here is derived from an EMBL/GenBank/DDBJ whole genome shotgun (WGS) entry which is preliminary data.</text>
</comment>
<feature type="transmembrane region" description="Helical" evidence="8">
    <location>
        <begin position="29"/>
        <end position="46"/>
    </location>
</feature>